<dbReference type="EMBL" id="ML977498">
    <property type="protein sequence ID" value="KAF2133753.1"/>
    <property type="molecule type" value="Genomic_DNA"/>
</dbReference>
<dbReference type="GO" id="GO:0005737">
    <property type="term" value="C:cytoplasm"/>
    <property type="evidence" value="ECO:0007669"/>
    <property type="project" value="TreeGrafter"/>
</dbReference>
<dbReference type="InterPro" id="IPR050275">
    <property type="entry name" value="PGM_Phosphatase"/>
</dbReference>
<dbReference type="GeneID" id="54412632"/>
<accession>A0A6A6ARB1</accession>
<keyword evidence="3" id="KW-1185">Reference proteome</keyword>
<gene>
    <name evidence="2" type="ORF">P153DRAFT_419640</name>
</gene>
<dbReference type="RefSeq" id="XP_033528140.1">
    <property type="nucleotide sequence ID" value="XM_033672200.1"/>
</dbReference>
<evidence type="ECO:0000313" key="3">
    <source>
        <dbReference type="Proteomes" id="UP000799771"/>
    </source>
</evidence>
<feature type="region of interest" description="Disordered" evidence="1">
    <location>
        <begin position="303"/>
        <end position="324"/>
    </location>
</feature>
<dbReference type="PANTHER" id="PTHR48100">
    <property type="entry name" value="BROAD-SPECIFICITY PHOSPHATASE YOR283W-RELATED"/>
    <property type="match status" value="1"/>
</dbReference>
<dbReference type="PANTHER" id="PTHR48100:SF1">
    <property type="entry name" value="HISTIDINE PHOSPHATASE FAMILY PROTEIN-RELATED"/>
    <property type="match status" value="1"/>
</dbReference>
<dbReference type="SMART" id="SM00855">
    <property type="entry name" value="PGAM"/>
    <property type="match status" value="1"/>
</dbReference>
<protein>
    <submittedName>
        <fullName evidence="2">Phosphoglycerate mutase-like protein</fullName>
    </submittedName>
</protein>
<proteinExistence type="predicted"/>
<reference evidence="2" key="1">
    <citation type="journal article" date="2020" name="Stud. Mycol.">
        <title>101 Dothideomycetes genomes: a test case for predicting lifestyles and emergence of pathogens.</title>
        <authorList>
            <person name="Haridas S."/>
            <person name="Albert R."/>
            <person name="Binder M."/>
            <person name="Bloem J."/>
            <person name="Labutti K."/>
            <person name="Salamov A."/>
            <person name="Andreopoulos B."/>
            <person name="Baker S."/>
            <person name="Barry K."/>
            <person name="Bills G."/>
            <person name="Bluhm B."/>
            <person name="Cannon C."/>
            <person name="Castanera R."/>
            <person name="Culley D."/>
            <person name="Daum C."/>
            <person name="Ezra D."/>
            <person name="Gonzalez J."/>
            <person name="Henrissat B."/>
            <person name="Kuo A."/>
            <person name="Liang C."/>
            <person name="Lipzen A."/>
            <person name="Lutzoni F."/>
            <person name="Magnuson J."/>
            <person name="Mondo S."/>
            <person name="Nolan M."/>
            <person name="Ohm R."/>
            <person name="Pangilinan J."/>
            <person name="Park H.-J."/>
            <person name="Ramirez L."/>
            <person name="Alfaro M."/>
            <person name="Sun H."/>
            <person name="Tritt A."/>
            <person name="Yoshinaga Y."/>
            <person name="Zwiers L.-H."/>
            <person name="Turgeon B."/>
            <person name="Goodwin S."/>
            <person name="Spatafora J."/>
            <person name="Crous P."/>
            <person name="Grigoriev I."/>
        </authorList>
    </citation>
    <scope>NUCLEOTIDE SEQUENCE</scope>
    <source>
        <strain evidence="2">CBS 119687</strain>
    </source>
</reference>
<name>A0A6A6ARB1_9PLEO</name>
<evidence type="ECO:0000256" key="1">
    <source>
        <dbReference type="SAM" id="MobiDB-lite"/>
    </source>
</evidence>
<dbReference type="Pfam" id="PF00300">
    <property type="entry name" value="His_Phos_1"/>
    <property type="match status" value="1"/>
</dbReference>
<dbReference type="Gene3D" id="3.40.50.1240">
    <property type="entry name" value="Phosphoglycerate mutase-like"/>
    <property type="match status" value="1"/>
</dbReference>
<sequence length="324" mass="35919">MSTPDEPRVPAEAPAFHFEYSVLKGFFMQSEDSTDDSGFDFKTQNFGLINRSYDTDSKAENEQENPWPRFERYTRHINAAAQDGESIKVLFLGRHGQGWHNVAEAKYGTKAWDCYYSTLPGLSNLVWADAHLTPLGAQQALAAHTLWKTQLPLGLPPPETHYVSPLTRTLQTADLTFTNLPLSIPYTPVVKELLREALGIHTCDQRSTRSQIAGAFPHAVFEPGFAEEDMLWRADYREPVSARRYRVARLLDDVFASDGGVFLSLTAHSGAIASLLEVLGHRGFALETGGVIPVLVRGRRVEGERGVPPWEPSDSGPLCDGPPE</sequence>
<dbReference type="OrthoDB" id="496981at2759"/>
<dbReference type="SUPFAM" id="SSF53254">
    <property type="entry name" value="Phosphoglycerate mutase-like"/>
    <property type="match status" value="1"/>
</dbReference>
<evidence type="ECO:0000313" key="2">
    <source>
        <dbReference type="EMBL" id="KAF2133753.1"/>
    </source>
</evidence>
<dbReference type="InterPro" id="IPR029033">
    <property type="entry name" value="His_PPase_superfam"/>
</dbReference>
<dbReference type="AlphaFoldDB" id="A0A6A6ARB1"/>
<dbReference type="Proteomes" id="UP000799771">
    <property type="component" value="Unassembled WGS sequence"/>
</dbReference>
<organism evidence="2 3">
    <name type="scientific">Dothidotthia symphoricarpi CBS 119687</name>
    <dbReference type="NCBI Taxonomy" id="1392245"/>
    <lineage>
        <taxon>Eukaryota</taxon>
        <taxon>Fungi</taxon>
        <taxon>Dikarya</taxon>
        <taxon>Ascomycota</taxon>
        <taxon>Pezizomycotina</taxon>
        <taxon>Dothideomycetes</taxon>
        <taxon>Pleosporomycetidae</taxon>
        <taxon>Pleosporales</taxon>
        <taxon>Dothidotthiaceae</taxon>
        <taxon>Dothidotthia</taxon>
    </lineage>
</organism>
<dbReference type="GO" id="GO:0016791">
    <property type="term" value="F:phosphatase activity"/>
    <property type="evidence" value="ECO:0007669"/>
    <property type="project" value="TreeGrafter"/>
</dbReference>
<dbReference type="CDD" id="cd07067">
    <property type="entry name" value="HP_PGM_like"/>
    <property type="match status" value="1"/>
</dbReference>
<dbReference type="InterPro" id="IPR013078">
    <property type="entry name" value="His_Pase_superF_clade-1"/>
</dbReference>